<keyword evidence="3" id="KW-1185">Reference proteome</keyword>
<dbReference type="Proteomes" id="UP000054770">
    <property type="component" value="Unassembled WGS sequence"/>
</dbReference>
<evidence type="ECO:0000313" key="2">
    <source>
        <dbReference type="EMBL" id="SAL79246.1"/>
    </source>
</evidence>
<evidence type="ECO:0000313" key="3">
    <source>
        <dbReference type="Proteomes" id="UP000054770"/>
    </source>
</evidence>
<keyword evidence="1" id="KW-0732">Signal</keyword>
<organism evidence="2 3">
    <name type="scientific">Caballeronia choica</name>
    <dbReference type="NCBI Taxonomy" id="326476"/>
    <lineage>
        <taxon>Bacteria</taxon>
        <taxon>Pseudomonadati</taxon>
        <taxon>Pseudomonadota</taxon>
        <taxon>Betaproteobacteria</taxon>
        <taxon>Burkholderiales</taxon>
        <taxon>Burkholderiaceae</taxon>
        <taxon>Caballeronia</taxon>
    </lineage>
</organism>
<reference evidence="2" key="1">
    <citation type="submission" date="2016-01" db="EMBL/GenBank/DDBJ databases">
        <authorList>
            <person name="Peeters C."/>
        </authorList>
    </citation>
    <scope>NUCLEOTIDE SEQUENCE [LARGE SCALE GENOMIC DNA]</scope>
    <source>
        <strain evidence="2">LMG 22940</strain>
    </source>
</reference>
<name>A0A158KDN3_9BURK</name>
<dbReference type="EMBL" id="FCON02000083">
    <property type="protein sequence ID" value="SAL79246.1"/>
    <property type="molecule type" value="Genomic_DNA"/>
</dbReference>
<evidence type="ECO:0008006" key="4">
    <source>
        <dbReference type="Google" id="ProtNLM"/>
    </source>
</evidence>
<feature type="chain" id="PRO_5011118352" description="GAF domain-containing protein" evidence="1">
    <location>
        <begin position="26"/>
        <end position="201"/>
    </location>
</feature>
<dbReference type="SUPFAM" id="SSF55781">
    <property type="entry name" value="GAF domain-like"/>
    <property type="match status" value="1"/>
</dbReference>
<protein>
    <recommendedName>
        <fullName evidence="4">GAF domain-containing protein</fullName>
    </recommendedName>
</protein>
<gene>
    <name evidence="2" type="ORF">AWB68_05594</name>
</gene>
<dbReference type="AlphaFoldDB" id="A0A158KDN3"/>
<comment type="caution">
    <text evidence="2">The sequence shown here is derived from an EMBL/GenBank/DDBJ whole genome shotgun (WGS) entry which is preliminary data.</text>
</comment>
<feature type="signal peptide" evidence="1">
    <location>
        <begin position="1"/>
        <end position="25"/>
    </location>
</feature>
<proteinExistence type="predicted"/>
<sequence length="201" mass="21457">MNRRDFASLAAVGASALFLPRAGNAATSAPSSDSAATLAQGQNAIRQGTSRDEAIRAWLEVVKPKLPFLQATALVSRPKPEAPKELGAVRRIYSTVPSSYPVGGWKQLSGSDWARKVLERGEVLVANSDADLEHYFPDHKLLKSLGTATLVNIPVVVCKRTVGAFAFMCAEVVPESAITEEIRLLTALTAPLFSDDLVPTA</sequence>
<accession>A0A158KDN3</accession>
<evidence type="ECO:0000256" key="1">
    <source>
        <dbReference type="SAM" id="SignalP"/>
    </source>
</evidence>
<dbReference type="RefSeq" id="WP_087647615.1">
    <property type="nucleotide sequence ID" value="NZ_FCON02000083.1"/>
</dbReference>
<dbReference type="OrthoDB" id="9022072at2"/>